<reference evidence="1 2" key="1">
    <citation type="submission" date="2020-04" db="EMBL/GenBank/DDBJ databases">
        <title>Bacillus sp. UniB3 isolated from commercial digestive syrup.</title>
        <authorList>
            <person name="Thorat V."/>
            <person name="Kirdat K."/>
            <person name="Tiwarekar B."/>
            <person name="Yadav A."/>
        </authorList>
    </citation>
    <scope>NUCLEOTIDE SEQUENCE [LARGE SCALE GENOMIC DNA]</scope>
    <source>
        <strain evidence="1 2">UniB3</strain>
    </source>
</reference>
<evidence type="ECO:0000313" key="1">
    <source>
        <dbReference type="EMBL" id="NMO80147.1"/>
    </source>
</evidence>
<protein>
    <submittedName>
        <fullName evidence="1">Uncharacterized protein</fullName>
    </submittedName>
</protein>
<dbReference type="RefSeq" id="WP_169189773.1">
    <property type="nucleotide sequence ID" value="NZ_JABBPK010000002.1"/>
</dbReference>
<comment type="caution">
    <text evidence="1">The sequence shown here is derived from an EMBL/GenBank/DDBJ whole genome shotgun (WGS) entry which is preliminary data.</text>
</comment>
<gene>
    <name evidence="1" type="ORF">HHU08_24855</name>
</gene>
<evidence type="ECO:0000313" key="2">
    <source>
        <dbReference type="Proteomes" id="UP000588491"/>
    </source>
</evidence>
<name>A0A7Y0PPI1_9BACI</name>
<sequence length="74" mass="8630">MMKKLKIYMENGDFVIEHVNSFGHSTKRSFLSESGLKESLDSYAAVIDQYELEVSDELWAMVINYVSSEEFQRK</sequence>
<dbReference type="Proteomes" id="UP000588491">
    <property type="component" value="Unassembled WGS sequence"/>
</dbReference>
<accession>A0A7Y0PPI1</accession>
<keyword evidence="2" id="KW-1185">Reference proteome</keyword>
<dbReference type="EMBL" id="JABBPK010000002">
    <property type="protein sequence ID" value="NMO80147.1"/>
    <property type="molecule type" value="Genomic_DNA"/>
</dbReference>
<dbReference type="AlphaFoldDB" id="A0A7Y0PPI1"/>
<organism evidence="1 2">
    <name type="scientific">Niallia alba</name>
    <dbReference type="NCBI Taxonomy" id="2729105"/>
    <lineage>
        <taxon>Bacteria</taxon>
        <taxon>Bacillati</taxon>
        <taxon>Bacillota</taxon>
        <taxon>Bacilli</taxon>
        <taxon>Bacillales</taxon>
        <taxon>Bacillaceae</taxon>
        <taxon>Niallia</taxon>
    </lineage>
</organism>
<proteinExistence type="predicted"/>